<protein>
    <recommendedName>
        <fullName evidence="2">SH3 domain-containing protein</fullName>
    </recommendedName>
</protein>
<dbReference type="Proteomes" id="UP000663881">
    <property type="component" value="Unassembled WGS sequence"/>
</dbReference>
<reference evidence="4" key="1">
    <citation type="submission" date="2021-02" db="EMBL/GenBank/DDBJ databases">
        <authorList>
            <person name="Nowell W R."/>
        </authorList>
    </citation>
    <scope>NUCLEOTIDE SEQUENCE</scope>
</reference>
<dbReference type="InterPro" id="IPR001452">
    <property type="entry name" value="SH3_domain"/>
</dbReference>
<evidence type="ECO:0000256" key="1">
    <source>
        <dbReference type="ARBA" id="ARBA00022443"/>
    </source>
</evidence>
<dbReference type="Pfam" id="PF00018">
    <property type="entry name" value="SH3_1"/>
    <property type="match status" value="1"/>
</dbReference>
<sequence length="49" mass="5686">GSSEAIIAKFNYNAQENHELSITKNERRQLMDDSCLWWKVKQIDSDDTG</sequence>
<keyword evidence="1" id="KW-0728">SH3 domain</keyword>
<accession>A0A820DL86</accession>
<dbReference type="Proteomes" id="UP000663868">
    <property type="component" value="Unassembled WGS sequence"/>
</dbReference>
<feature type="domain" description="SH3" evidence="2">
    <location>
        <begin position="7"/>
        <end position="48"/>
    </location>
</feature>
<evidence type="ECO:0000313" key="5">
    <source>
        <dbReference type="Proteomes" id="UP000663868"/>
    </source>
</evidence>
<name>A0A820DL86_9BILA</name>
<evidence type="ECO:0000313" key="3">
    <source>
        <dbReference type="EMBL" id="CAF4201169.1"/>
    </source>
</evidence>
<comment type="caution">
    <text evidence="4">The sequence shown here is derived from an EMBL/GenBank/DDBJ whole genome shotgun (WGS) entry which is preliminary data.</text>
</comment>
<dbReference type="EMBL" id="CAJOBB010009774">
    <property type="protein sequence ID" value="CAF4233793.1"/>
    <property type="molecule type" value="Genomic_DNA"/>
</dbReference>
<feature type="non-terminal residue" evidence="4">
    <location>
        <position position="1"/>
    </location>
</feature>
<evidence type="ECO:0000259" key="2">
    <source>
        <dbReference type="Pfam" id="PF00018"/>
    </source>
</evidence>
<dbReference type="InterPro" id="IPR036028">
    <property type="entry name" value="SH3-like_dom_sf"/>
</dbReference>
<dbReference type="SUPFAM" id="SSF50044">
    <property type="entry name" value="SH3-domain"/>
    <property type="match status" value="1"/>
</dbReference>
<dbReference type="AlphaFoldDB" id="A0A820DL86"/>
<gene>
    <name evidence="4" type="ORF">KXQ929_LOCUS41882</name>
    <name evidence="3" type="ORF">OKA104_LOCUS40997</name>
</gene>
<dbReference type="EMBL" id="CAJOAY010009282">
    <property type="protein sequence ID" value="CAF4201169.1"/>
    <property type="molecule type" value="Genomic_DNA"/>
</dbReference>
<organism evidence="4 5">
    <name type="scientific">Adineta steineri</name>
    <dbReference type="NCBI Taxonomy" id="433720"/>
    <lineage>
        <taxon>Eukaryota</taxon>
        <taxon>Metazoa</taxon>
        <taxon>Spiralia</taxon>
        <taxon>Gnathifera</taxon>
        <taxon>Rotifera</taxon>
        <taxon>Eurotatoria</taxon>
        <taxon>Bdelloidea</taxon>
        <taxon>Adinetida</taxon>
        <taxon>Adinetidae</taxon>
        <taxon>Adineta</taxon>
    </lineage>
</organism>
<dbReference type="Gene3D" id="2.30.30.40">
    <property type="entry name" value="SH3 Domains"/>
    <property type="match status" value="1"/>
</dbReference>
<evidence type="ECO:0000313" key="4">
    <source>
        <dbReference type="EMBL" id="CAF4233793.1"/>
    </source>
</evidence>
<proteinExistence type="predicted"/>